<proteinExistence type="predicted"/>
<sequence length="86" mass="9334">MRRGGHAEALLLRRRRGPARLWVAVLALLAGTLWLLSSSSSAGLGLGLARSSYGLQAASPILAQRKNSTRIYEGISYNIPTDEVWN</sequence>
<organism evidence="1 2">
    <name type="scientific">Oryza sativa subsp. indica</name>
    <name type="common">Rice</name>
    <dbReference type="NCBI Taxonomy" id="39946"/>
    <lineage>
        <taxon>Eukaryota</taxon>
        <taxon>Viridiplantae</taxon>
        <taxon>Streptophyta</taxon>
        <taxon>Embryophyta</taxon>
        <taxon>Tracheophyta</taxon>
        <taxon>Spermatophyta</taxon>
        <taxon>Magnoliopsida</taxon>
        <taxon>Liliopsida</taxon>
        <taxon>Poales</taxon>
        <taxon>Poaceae</taxon>
        <taxon>BOP clade</taxon>
        <taxon>Oryzoideae</taxon>
        <taxon>Oryzeae</taxon>
        <taxon>Oryzinae</taxon>
        <taxon>Oryza</taxon>
        <taxon>Oryza sativa</taxon>
    </lineage>
</organism>
<evidence type="ECO:0000313" key="2">
    <source>
        <dbReference type="Proteomes" id="UP000007015"/>
    </source>
</evidence>
<keyword evidence="2" id="KW-1185">Reference proteome</keyword>
<dbReference type="EMBL" id="CM000136">
    <property type="protein sequence ID" value="EAY80926.1"/>
    <property type="molecule type" value="Genomic_DNA"/>
</dbReference>
<gene>
    <name evidence="1" type="ORF">OsI_36103</name>
</gene>
<dbReference type="HOGENOM" id="CLU_2501923_0_0_1"/>
<accession>A2ZE92</accession>
<protein>
    <submittedName>
        <fullName evidence="1">Uncharacterized protein</fullName>
    </submittedName>
</protein>
<evidence type="ECO:0000313" key="1">
    <source>
        <dbReference type="EMBL" id="EAY80926.1"/>
    </source>
</evidence>
<reference evidence="1 2" key="1">
    <citation type="journal article" date="2005" name="PLoS Biol.">
        <title>The genomes of Oryza sativa: a history of duplications.</title>
        <authorList>
            <person name="Yu J."/>
            <person name="Wang J."/>
            <person name="Lin W."/>
            <person name="Li S."/>
            <person name="Li H."/>
            <person name="Zhou J."/>
            <person name="Ni P."/>
            <person name="Dong W."/>
            <person name="Hu S."/>
            <person name="Zeng C."/>
            <person name="Zhang J."/>
            <person name="Zhang Y."/>
            <person name="Li R."/>
            <person name="Xu Z."/>
            <person name="Li S."/>
            <person name="Li X."/>
            <person name="Zheng H."/>
            <person name="Cong L."/>
            <person name="Lin L."/>
            <person name="Yin J."/>
            <person name="Geng J."/>
            <person name="Li G."/>
            <person name="Shi J."/>
            <person name="Liu J."/>
            <person name="Lv H."/>
            <person name="Li J."/>
            <person name="Wang J."/>
            <person name="Deng Y."/>
            <person name="Ran L."/>
            <person name="Shi X."/>
            <person name="Wang X."/>
            <person name="Wu Q."/>
            <person name="Li C."/>
            <person name="Ren X."/>
            <person name="Wang J."/>
            <person name="Wang X."/>
            <person name="Li D."/>
            <person name="Liu D."/>
            <person name="Zhang X."/>
            <person name="Ji Z."/>
            <person name="Zhao W."/>
            <person name="Sun Y."/>
            <person name="Zhang Z."/>
            <person name="Bao J."/>
            <person name="Han Y."/>
            <person name="Dong L."/>
            <person name="Ji J."/>
            <person name="Chen P."/>
            <person name="Wu S."/>
            <person name="Liu J."/>
            <person name="Xiao Y."/>
            <person name="Bu D."/>
            <person name="Tan J."/>
            <person name="Yang L."/>
            <person name="Ye C."/>
            <person name="Zhang J."/>
            <person name="Xu J."/>
            <person name="Zhou Y."/>
            <person name="Yu Y."/>
            <person name="Zhang B."/>
            <person name="Zhuang S."/>
            <person name="Wei H."/>
            <person name="Liu B."/>
            <person name="Lei M."/>
            <person name="Yu H."/>
            <person name="Li Y."/>
            <person name="Xu H."/>
            <person name="Wei S."/>
            <person name="He X."/>
            <person name="Fang L."/>
            <person name="Zhang Z."/>
            <person name="Zhang Y."/>
            <person name="Huang X."/>
            <person name="Su Z."/>
            <person name="Tong W."/>
            <person name="Li J."/>
            <person name="Tong Z."/>
            <person name="Li S."/>
            <person name="Ye J."/>
            <person name="Wang L."/>
            <person name="Fang L."/>
            <person name="Lei T."/>
            <person name="Chen C."/>
            <person name="Chen H."/>
            <person name="Xu Z."/>
            <person name="Li H."/>
            <person name="Huang H."/>
            <person name="Zhang F."/>
            <person name="Xu H."/>
            <person name="Li N."/>
            <person name="Zhao C."/>
            <person name="Li S."/>
            <person name="Dong L."/>
            <person name="Huang Y."/>
            <person name="Li L."/>
            <person name="Xi Y."/>
            <person name="Qi Q."/>
            <person name="Li W."/>
            <person name="Zhang B."/>
            <person name="Hu W."/>
            <person name="Zhang Y."/>
            <person name="Tian X."/>
            <person name="Jiao Y."/>
            <person name="Liang X."/>
            <person name="Jin J."/>
            <person name="Gao L."/>
            <person name="Zheng W."/>
            <person name="Hao B."/>
            <person name="Liu S."/>
            <person name="Wang W."/>
            <person name="Yuan L."/>
            <person name="Cao M."/>
            <person name="McDermott J."/>
            <person name="Samudrala R."/>
            <person name="Wang J."/>
            <person name="Wong G.K."/>
            <person name="Yang H."/>
        </authorList>
    </citation>
    <scope>NUCLEOTIDE SEQUENCE [LARGE SCALE GENOMIC DNA]</scope>
    <source>
        <strain evidence="2">cv. 93-11</strain>
    </source>
</reference>
<dbReference type="AlphaFoldDB" id="A2ZE92"/>
<dbReference type="Gramene" id="BGIOSGA033995-TA">
    <property type="protein sequence ID" value="BGIOSGA033995-PA"/>
    <property type="gene ID" value="BGIOSGA033995"/>
</dbReference>
<name>A2ZE92_ORYSI</name>
<dbReference type="Proteomes" id="UP000007015">
    <property type="component" value="Chromosome 11"/>
</dbReference>